<dbReference type="GO" id="GO:0009003">
    <property type="term" value="F:signal peptidase activity"/>
    <property type="evidence" value="ECO:0007669"/>
    <property type="project" value="UniProtKB-EC"/>
</dbReference>
<dbReference type="PROSITE" id="PS00501">
    <property type="entry name" value="SPASE_I_1"/>
    <property type="match status" value="1"/>
</dbReference>
<gene>
    <name evidence="10" type="ORF">SAMN04488113_101179</name>
</gene>
<dbReference type="Pfam" id="PF10502">
    <property type="entry name" value="Peptidase_S26"/>
    <property type="match status" value="1"/>
</dbReference>
<dbReference type="RefSeq" id="WP_091631993.1">
    <property type="nucleotide sequence ID" value="NZ_FNYW01000001.1"/>
</dbReference>
<dbReference type="InterPro" id="IPR019756">
    <property type="entry name" value="Pept_S26A_signal_pept_1_Ser-AS"/>
</dbReference>
<evidence type="ECO:0000256" key="3">
    <source>
        <dbReference type="ARBA" id="ARBA00013208"/>
    </source>
</evidence>
<dbReference type="GO" id="GO:0004252">
    <property type="term" value="F:serine-type endopeptidase activity"/>
    <property type="evidence" value="ECO:0007669"/>
    <property type="project" value="InterPro"/>
</dbReference>
<dbReference type="Gene3D" id="2.10.109.10">
    <property type="entry name" value="Umud Fragment, subunit A"/>
    <property type="match status" value="1"/>
</dbReference>
<evidence type="ECO:0000313" key="10">
    <source>
        <dbReference type="EMBL" id="SEI50043.1"/>
    </source>
</evidence>
<dbReference type="OrthoDB" id="9802919at2"/>
<dbReference type="Proteomes" id="UP000198564">
    <property type="component" value="Unassembled WGS sequence"/>
</dbReference>
<evidence type="ECO:0000256" key="8">
    <source>
        <dbReference type="RuleBase" id="RU362042"/>
    </source>
</evidence>
<dbReference type="AlphaFoldDB" id="A0A1H6R2M8"/>
<keyword evidence="7" id="KW-1133">Transmembrane helix</keyword>
<evidence type="ECO:0000259" key="9">
    <source>
        <dbReference type="Pfam" id="PF10502"/>
    </source>
</evidence>
<keyword evidence="5 7" id="KW-0378">Hydrolase</keyword>
<organism evidence="10 11">
    <name type="scientific">Alkalibacterium gilvum</name>
    <dbReference type="NCBI Taxonomy" id="1130080"/>
    <lineage>
        <taxon>Bacteria</taxon>
        <taxon>Bacillati</taxon>
        <taxon>Bacillota</taxon>
        <taxon>Bacilli</taxon>
        <taxon>Lactobacillales</taxon>
        <taxon>Carnobacteriaceae</taxon>
        <taxon>Alkalibacterium</taxon>
    </lineage>
</organism>
<dbReference type="STRING" id="1130080.SAMN04488113_101179"/>
<evidence type="ECO:0000313" key="11">
    <source>
        <dbReference type="Proteomes" id="UP000198564"/>
    </source>
</evidence>
<dbReference type="InterPro" id="IPR019758">
    <property type="entry name" value="Pept_S26A_signal_pept_1_CS"/>
</dbReference>
<feature type="domain" description="Peptidase S26" evidence="9">
    <location>
        <begin position="26"/>
        <end position="189"/>
    </location>
</feature>
<dbReference type="InterPro" id="IPR019533">
    <property type="entry name" value="Peptidase_S26"/>
</dbReference>
<dbReference type="PANTHER" id="PTHR43390:SF8">
    <property type="entry name" value="SIGNAL PEPTIDASE I"/>
    <property type="match status" value="1"/>
</dbReference>
<evidence type="ECO:0000256" key="1">
    <source>
        <dbReference type="ARBA" id="ARBA00000677"/>
    </source>
</evidence>
<proteinExistence type="inferred from homology"/>
<dbReference type="GO" id="GO:0005886">
    <property type="term" value="C:plasma membrane"/>
    <property type="evidence" value="ECO:0007669"/>
    <property type="project" value="UniProtKB-SubCell"/>
</dbReference>
<keyword evidence="7" id="KW-0472">Membrane</keyword>
<comment type="subcellular location">
    <subcellularLocation>
        <location evidence="2">Cell membrane</location>
        <topology evidence="2">Single-pass type II membrane protein</topology>
    </subcellularLocation>
    <subcellularLocation>
        <location evidence="8">Membrane</location>
        <topology evidence="8">Single-pass type II membrane protein</topology>
    </subcellularLocation>
</comment>
<evidence type="ECO:0000256" key="5">
    <source>
        <dbReference type="ARBA" id="ARBA00022801"/>
    </source>
</evidence>
<evidence type="ECO:0000256" key="7">
    <source>
        <dbReference type="RuleBase" id="RU003993"/>
    </source>
</evidence>
<dbReference type="GO" id="GO:0006465">
    <property type="term" value="P:signal peptide processing"/>
    <property type="evidence" value="ECO:0007669"/>
    <property type="project" value="InterPro"/>
</dbReference>
<name>A0A1H6R2M8_9LACT</name>
<dbReference type="CDD" id="cd06530">
    <property type="entry name" value="S26_SPase_I"/>
    <property type="match status" value="1"/>
</dbReference>
<dbReference type="PROSITE" id="PS00760">
    <property type="entry name" value="SPASE_I_2"/>
    <property type="match status" value="1"/>
</dbReference>
<feature type="transmembrane region" description="Helical" evidence="7">
    <location>
        <begin position="20"/>
        <end position="45"/>
    </location>
</feature>
<keyword evidence="7" id="KW-0812">Transmembrane</keyword>
<dbReference type="InterPro" id="IPR000223">
    <property type="entry name" value="Pept_S26A_signal_pept_1"/>
</dbReference>
<dbReference type="PRINTS" id="PR00727">
    <property type="entry name" value="LEADERPTASE"/>
</dbReference>
<protein>
    <recommendedName>
        <fullName evidence="3 7">Signal peptidase I</fullName>
        <ecNumber evidence="3 7">3.4.21.89</ecNumber>
    </recommendedName>
</protein>
<evidence type="ECO:0000256" key="4">
    <source>
        <dbReference type="ARBA" id="ARBA00022670"/>
    </source>
</evidence>
<dbReference type="NCBIfam" id="TIGR02227">
    <property type="entry name" value="sigpep_I_bact"/>
    <property type="match status" value="1"/>
</dbReference>
<comment type="similarity">
    <text evidence="8">Belongs to the peptidase S26 family.</text>
</comment>
<feature type="active site" evidence="6">
    <location>
        <position position="94"/>
    </location>
</feature>
<dbReference type="PROSITE" id="PS00761">
    <property type="entry name" value="SPASE_I_3"/>
    <property type="match status" value="1"/>
</dbReference>
<dbReference type="InterPro" id="IPR036286">
    <property type="entry name" value="LexA/Signal_pep-like_sf"/>
</dbReference>
<dbReference type="EC" id="3.4.21.89" evidence="3 7"/>
<feature type="active site" evidence="6">
    <location>
        <position position="55"/>
    </location>
</feature>
<dbReference type="SUPFAM" id="SSF51306">
    <property type="entry name" value="LexA/Signal peptidase"/>
    <property type="match status" value="1"/>
</dbReference>
<sequence>MKDSSYRENKNKKPEKEKTLIQELISTLLYIIVITSIFLCIRLYIIAPVSVEGASMEPTLQDGDHLILNKVSDVDRFDVIVFPAPEEDGKQFIKRVIGLPGDEITFQDQTLYINGETIEEDYVDLSKVSDSDLQSLNSDFNLSSLEGVEQVPEDSYFVLGDNRVNSKDSRSFGFISRNNVTGKTSLRIWPLDRLGFIDKSND</sequence>
<keyword evidence="4 7" id="KW-0645">Protease</keyword>
<evidence type="ECO:0000256" key="6">
    <source>
        <dbReference type="PIRSR" id="PIRSR600223-1"/>
    </source>
</evidence>
<dbReference type="InterPro" id="IPR019757">
    <property type="entry name" value="Pept_S26A_signal_pept_1_Lys-AS"/>
</dbReference>
<comment type="catalytic activity">
    <reaction evidence="1 7">
        <text>Cleavage of hydrophobic, N-terminal signal or leader sequences from secreted and periplasmic proteins.</text>
        <dbReference type="EC" id="3.4.21.89"/>
    </reaction>
</comment>
<reference evidence="11" key="1">
    <citation type="submission" date="2016-10" db="EMBL/GenBank/DDBJ databases">
        <authorList>
            <person name="Varghese N."/>
            <person name="Submissions S."/>
        </authorList>
    </citation>
    <scope>NUCLEOTIDE SEQUENCE [LARGE SCALE GENOMIC DNA]</scope>
    <source>
        <strain evidence="11">DSM 25751</strain>
    </source>
</reference>
<keyword evidence="11" id="KW-1185">Reference proteome</keyword>
<accession>A0A1H6R2M8</accession>
<dbReference type="EMBL" id="FNYW01000001">
    <property type="protein sequence ID" value="SEI50043.1"/>
    <property type="molecule type" value="Genomic_DNA"/>
</dbReference>
<dbReference type="PANTHER" id="PTHR43390">
    <property type="entry name" value="SIGNAL PEPTIDASE I"/>
    <property type="match status" value="1"/>
</dbReference>
<evidence type="ECO:0000256" key="2">
    <source>
        <dbReference type="ARBA" id="ARBA00004401"/>
    </source>
</evidence>